<dbReference type="InterPro" id="IPR004352">
    <property type="entry name" value="GH114_TIM-barrel"/>
</dbReference>
<dbReference type="PANTHER" id="PTHR35273:SF2">
    <property type="entry name" value="ALPHA-GALACTOSIDASE"/>
    <property type="match status" value="1"/>
</dbReference>
<dbReference type="AlphaFoldDB" id="A0A7J5B523"/>
<dbReference type="SUPFAM" id="SSF51445">
    <property type="entry name" value="(Trans)glycosidases"/>
    <property type="match status" value="1"/>
</dbReference>
<dbReference type="PANTHER" id="PTHR35273">
    <property type="entry name" value="ALPHA-1,4 POLYGALACTOSAMINIDASE, PUTATIVE (AFU_ORTHOLOGUE AFUA_3G07890)-RELATED"/>
    <property type="match status" value="1"/>
</dbReference>
<keyword evidence="4" id="KW-1185">Reference proteome</keyword>
<evidence type="ECO:0000259" key="2">
    <source>
        <dbReference type="Pfam" id="PF03537"/>
    </source>
</evidence>
<comment type="caution">
    <text evidence="3">The sequence shown here is derived from an EMBL/GenBank/DDBJ whole genome shotgun (WGS) entry which is preliminary data.</text>
</comment>
<name>A0A7J5B523_9MICO</name>
<sequence>MRISRARAVALVAGVASLASVALAGCASDGLTSGESGSEVNAGVALPPTSGTFDYQLGEPYAIDGGIDVVARDSTAAPEPGAYSICYVNGFQTQPGEAEAWLGERGGLLLRDASGEPVIDPDWPDEYILDPSTSRQRDGILAEIEPVITGCAEAGFDAVEVDNLDTFTRFGAIDETGALELARAYVDVAHASGLAIGQKNSAELADRGRDELGFDFAVTEECSAYAECGTYSAAYGEQVLQIEYLDNLPAAGAAAVISTDAVCGDPDRAPLTIIRDRDLVGVGAEGYFYQQC</sequence>
<evidence type="ECO:0000313" key="3">
    <source>
        <dbReference type="EMBL" id="KAB1639164.1"/>
    </source>
</evidence>
<evidence type="ECO:0000256" key="1">
    <source>
        <dbReference type="SAM" id="SignalP"/>
    </source>
</evidence>
<dbReference type="EMBL" id="WBJX01000001">
    <property type="protein sequence ID" value="KAB1639164.1"/>
    <property type="molecule type" value="Genomic_DNA"/>
</dbReference>
<accession>A0A7J5B523</accession>
<dbReference type="OrthoDB" id="319933at2"/>
<organism evidence="3 4">
    <name type="scientific">Pseudoclavibacter terrae</name>
    <dbReference type="NCBI Taxonomy" id="1530195"/>
    <lineage>
        <taxon>Bacteria</taxon>
        <taxon>Bacillati</taxon>
        <taxon>Actinomycetota</taxon>
        <taxon>Actinomycetes</taxon>
        <taxon>Micrococcales</taxon>
        <taxon>Microbacteriaceae</taxon>
        <taxon>Pseudoclavibacter</taxon>
    </lineage>
</organism>
<proteinExistence type="predicted"/>
<keyword evidence="1" id="KW-0732">Signal</keyword>
<reference evidence="3 4" key="1">
    <citation type="submission" date="2019-09" db="EMBL/GenBank/DDBJ databases">
        <title>Phylogeny of genus Pseudoclavibacter and closely related genus.</title>
        <authorList>
            <person name="Li Y."/>
        </authorList>
    </citation>
    <scope>NUCLEOTIDE SEQUENCE [LARGE SCALE GENOMIC DNA]</scope>
    <source>
        <strain evidence="3 4">THG-MD12</strain>
    </source>
</reference>
<dbReference type="Pfam" id="PF03537">
    <property type="entry name" value="Glyco_hydro_114"/>
    <property type="match status" value="1"/>
</dbReference>
<dbReference type="InterPro" id="IPR017853">
    <property type="entry name" value="GH"/>
</dbReference>
<feature type="signal peptide" evidence="1">
    <location>
        <begin position="1"/>
        <end position="24"/>
    </location>
</feature>
<protein>
    <submittedName>
        <fullName evidence="3">Endo alpha-1,4 polygalactosaminidase</fullName>
    </submittedName>
</protein>
<dbReference type="InterPro" id="IPR013785">
    <property type="entry name" value="Aldolase_TIM"/>
</dbReference>
<dbReference type="PROSITE" id="PS51257">
    <property type="entry name" value="PROKAR_LIPOPROTEIN"/>
    <property type="match status" value="1"/>
</dbReference>
<gene>
    <name evidence="3" type="ORF">F8O03_02135</name>
</gene>
<dbReference type="Proteomes" id="UP000490386">
    <property type="component" value="Unassembled WGS sequence"/>
</dbReference>
<dbReference type="RefSeq" id="WP_151422180.1">
    <property type="nucleotide sequence ID" value="NZ_WBJX01000001.1"/>
</dbReference>
<dbReference type="Gene3D" id="3.20.20.70">
    <property type="entry name" value="Aldolase class I"/>
    <property type="match status" value="1"/>
</dbReference>
<feature type="domain" description="Glycoside-hydrolase family GH114 TIM-barrel" evidence="2">
    <location>
        <begin position="52"/>
        <end position="279"/>
    </location>
</feature>
<feature type="chain" id="PRO_5029701991" evidence="1">
    <location>
        <begin position="25"/>
        <end position="292"/>
    </location>
</feature>
<evidence type="ECO:0000313" key="4">
    <source>
        <dbReference type="Proteomes" id="UP000490386"/>
    </source>
</evidence>